<evidence type="ECO:0000256" key="4">
    <source>
        <dbReference type="ARBA" id="ARBA00022563"/>
    </source>
</evidence>
<dbReference type="SUPFAM" id="SSF53597">
    <property type="entry name" value="Dihydrofolate reductase-like"/>
    <property type="match status" value="1"/>
</dbReference>
<dbReference type="GO" id="GO:0050661">
    <property type="term" value="F:NADP binding"/>
    <property type="evidence" value="ECO:0007669"/>
    <property type="project" value="InterPro"/>
</dbReference>
<comment type="catalytic activity">
    <reaction evidence="7">
        <text>(6S)-5,6,7,8-tetrahydrofolate + NADP(+) = 7,8-dihydrofolate + NADPH + H(+)</text>
        <dbReference type="Rhea" id="RHEA:15009"/>
        <dbReference type="ChEBI" id="CHEBI:15378"/>
        <dbReference type="ChEBI" id="CHEBI:57451"/>
        <dbReference type="ChEBI" id="CHEBI:57453"/>
        <dbReference type="ChEBI" id="CHEBI:57783"/>
        <dbReference type="ChEBI" id="CHEBI:58349"/>
        <dbReference type="EC" id="1.5.1.3"/>
    </reaction>
</comment>
<dbReference type="Proteomes" id="UP001046870">
    <property type="component" value="Chromosome 25"/>
</dbReference>
<evidence type="ECO:0000256" key="1">
    <source>
        <dbReference type="ARBA" id="ARBA00004903"/>
    </source>
</evidence>
<dbReference type="GO" id="GO:0005739">
    <property type="term" value="C:mitochondrion"/>
    <property type="evidence" value="ECO:0007669"/>
    <property type="project" value="TreeGrafter"/>
</dbReference>
<dbReference type="PANTHER" id="PTHR48069">
    <property type="entry name" value="DIHYDROFOLATE REDUCTASE"/>
    <property type="match status" value="1"/>
</dbReference>
<dbReference type="InterPro" id="IPR024072">
    <property type="entry name" value="DHFR-like_dom_sf"/>
</dbReference>
<keyword evidence="6" id="KW-0560">Oxidoreductase</keyword>
<dbReference type="FunFam" id="3.40.430.10:FF:000002">
    <property type="entry name" value="Dihydrofolate reductase"/>
    <property type="match status" value="1"/>
</dbReference>
<dbReference type="GO" id="GO:0046654">
    <property type="term" value="P:tetrahydrofolate biosynthetic process"/>
    <property type="evidence" value="ECO:0007669"/>
    <property type="project" value="InterPro"/>
</dbReference>
<dbReference type="GO" id="GO:0046655">
    <property type="term" value="P:folic acid metabolic process"/>
    <property type="evidence" value="ECO:0007669"/>
    <property type="project" value="TreeGrafter"/>
</dbReference>
<comment type="pathway">
    <text evidence="1">Cofactor biosynthesis; tetrahydrofolate biosynthesis; 5,6,7,8-tetrahydrofolate from 7,8-dihydrofolate: step 1/1.</text>
</comment>
<protein>
    <recommendedName>
        <fullName evidence="3">dihydrofolate reductase</fullName>
        <ecNumber evidence="3">1.5.1.3</ecNumber>
    </recommendedName>
</protein>
<keyword evidence="4" id="KW-0554">One-carbon metabolism</keyword>
<proteinExistence type="inferred from homology"/>
<evidence type="ECO:0000256" key="2">
    <source>
        <dbReference type="ARBA" id="ARBA00009539"/>
    </source>
</evidence>
<evidence type="ECO:0000256" key="3">
    <source>
        <dbReference type="ARBA" id="ARBA00012856"/>
    </source>
</evidence>
<dbReference type="EMBL" id="JAFDVH010000025">
    <property type="protein sequence ID" value="KAG7454756.1"/>
    <property type="molecule type" value="Genomic_DNA"/>
</dbReference>
<sequence>MFTCQDKVLTKPIRLIAAACRNMGIGKDGHLPWSLPSEFQFFLDTITAVSRPGRKNLLIWGRTSWFSTPESLHPIANSIHAVLSHTLSTVPEHAHYICRDFDSAVRLASTGPVSDLVETIWIIGGAEVYREALEHPWCDLIYLTDIMADIDCDTFFPWFDRSVYRLQDEFPGVPSRIQEENGIRFKFQVFKRDVQQTLL</sequence>
<dbReference type="PRINTS" id="PR00070">
    <property type="entry name" value="DHFR"/>
</dbReference>
<dbReference type="OrthoDB" id="4664297at2759"/>
<dbReference type="PANTHER" id="PTHR48069:SF5">
    <property type="entry name" value="DIHYDROFOLATE REDUCTASE"/>
    <property type="match status" value="1"/>
</dbReference>
<comment type="similarity">
    <text evidence="2">Belongs to the dihydrofolate reductase family.</text>
</comment>
<dbReference type="GO" id="GO:0004146">
    <property type="term" value="F:dihydrofolate reductase activity"/>
    <property type="evidence" value="ECO:0007669"/>
    <property type="project" value="UniProtKB-EC"/>
</dbReference>
<keyword evidence="10" id="KW-1185">Reference proteome</keyword>
<dbReference type="PROSITE" id="PS51330">
    <property type="entry name" value="DHFR_2"/>
    <property type="match status" value="1"/>
</dbReference>
<comment type="caution">
    <text evidence="9">The sequence shown here is derived from an EMBL/GenBank/DDBJ whole genome shotgun (WGS) entry which is preliminary data.</text>
</comment>
<organism evidence="9 10">
    <name type="scientific">Megalops atlanticus</name>
    <name type="common">Tarpon</name>
    <name type="synonym">Clupea gigantea</name>
    <dbReference type="NCBI Taxonomy" id="7932"/>
    <lineage>
        <taxon>Eukaryota</taxon>
        <taxon>Metazoa</taxon>
        <taxon>Chordata</taxon>
        <taxon>Craniata</taxon>
        <taxon>Vertebrata</taxon>
        <taxon>Euteleostomi</taxon>
        <taxon>Actinopterygii</taxon>
        <taxon>Neopterygii</taxon>
        <taxon>Teleostei</taxon>
        <taxon>Elopiformes</taxon>
        <taxon>Megalopidae</taxon>
        <taxon>Megalops</taxon>
    </lineage>
</organism>
<evidence type="ECO:0000259" key="8">
    <source>
        <dbReference type="PROSITE" id="PS51330"/>
    </source>
</evidence>
<reference evidence="9" key="1">
    <citation type="submission" date="2021-01" db="EMBL/GenBank/DDBJ databases">
        <authorList>
            <person name="Zahm M."/>
            <person name="Roques C."/>
            <person name="Cabau C."/>
            <person name="Klopp C."/>
            <person name="Donnadieu C."/>
            <person name="Jouanno E."/>
            <person name="Lampietro C."/>
            <person name="Louis A."/>
            <person name="Herpin A."/>
            <person name="Echchiki A."/>
            <person name="Berthelot C."/>
            <person name="Parey E."/>
            <person name="Roest-Crollius H."/>
            <person name="Braasch I."/>
            <person name="Postlethwait J."/>
            <person name="Bobe J."/>
            <person name="Montfort J."/>
            <person name="Bouchez O."/>
            <person name="Begum T."/>
            <person name="Mejri S."/>
            <person name="Adams A."/>
            <person name="Chen W.-J."/>
            <person name="Guiguen Y."/>
        </authorList>
    </citation>
    <scope>NUCLEOTIDE SEQUENCE</scope>
    <source>
        <strain evidence="9">YG-15Mar2019-1</strain>
        <tissue evidence="9">Brain</tissue>
    </source>
</reference>
<dbReference type="GO" id="GO:0046452">
    <property type="term" value="P:dihydrofolate metabolic process"/>
    <property type="evidence" value="ECO:0007669"/>
    <property type="project" value="TreeGrafter"/>
</dbReference>
<evidence type="ECO:0000313" key="9">
    <source>
        <dbReference type="EMBL" id="KAG7454756.1"/>
    </source>
</evidence>
<dbReference type="InterPro" id="IPR012259">
    <property type="entry name" value="DHFR"/>
</dbReference>
<dbReference type="GO" id="GO:0006730">
    <property type="term" value="P:one-carbon metabolic process"/>
    <property type="evidence" value="ECO:0007669"/>
    <property type="project" value="UniProtKB-KW"/>
</dbReference>
<dbReference type="Pfam" id="PF00186">
    <property type="entry name" value="DHFR_1"/>
    <property type="match status" value="1"/>
</dbReference>
<dbReference type="AlphaFoldDB" id="A0A9D3SU93"/>
<accession>A0A9D3SU93</accession>
<feature type="domain" description="DHFR" evidence="8">
    <location>
        <begin position="12"/>
        <end position="192"/>
    </location>
</feature>
<evidence type="ECO:0000313" key="10">
    <source>
        <dbReference type="Proteomes" id="UP001046870"/>
    </source>
</evidence>
<name>A0A9D3SU93_MEGAT</name>
<gene>
    <name evidence="9" type="ORF">MATL_G00263160</name>
</gene>
<dbReference type="Gene3D" id="3.40.430.10">
    <property type="entry name" value="Dihydrofolate Reductase, subunit A"/>
    <property type="match status" value="1"/>
</dbReference>
<evidence type="ECO:0000256" key="5">
    <source>
        <dbReference type="ARBA" id="ARBA00022857"/>
    </source>
</evidence>
<keyword evidence="5" id="KW-0521">NADP</keyword>
<dbReference type="CDD" id="cd00209">
    <property type="entry name" value="DHFR"/>
    <property type="match status" value="1"/>
</dbReference>
<dbReference type="EC" id="1.5.1.3" evidence="3"/>
<evidence type="ECO:0000256" key="6">
    <source>
        <dbReference type="ARBA" id="ARBA00023002"/>
    </source>
</evidence>
<evidence type="ECO:0000256" key="7">
    <source>
        <dbReference type="ARBA" id="ARBA00048873"/>
    </source>
</evidence>
<dbReference type="InterPro" id="IPR001796">
    <property type="entry name" value="DHFR_dom"/>
</dbReference>